<feature type="domain" description="Integrase catalytic" evidence="2">
    <location>
        <begin position="428"/>
        <end position="520"/>
    </location>
</feature>
<evidence type="ECO:0000256" key="1">
    <source>
        <dbReference type="SAM" id="MobiDB-lite"/>
    </source>
</evidence>
<dbReference type="InterPro" id="IPR043502">
    <property type="entry name" value="DNA/RNA_pol_sf"/>
</dbReference>
<dbReference type="Pfam" id="PF13976">
    <property type="entry name" value="gag_pre-integrs"/>
    <property type="match status" value="1"/>
</dbReference>
<dbReference type="InterPro" id="IPR025724">
    <property type="entry name" value="GAG-pre-integrase_dom"/>
</dbReference>
<dbReference type="EMBL" id="OIVN01001779">
    <property type="protein sequence ID" value="SPC97537.1"/>
    <property type="molecule type" value="Genomic_DNA"/>
</dbReference>
<name>A0A2N9G4E2_FAGSY</name>
<evidence type="ECO:0000313" key="3">
    <source>
        <dbReference type="EMBL" id="SPC97537.1"/>
    </source>
</evidence>
<dbReference type="InterPro" id="IPR036397">
    <property type="entry name" value="RNaseH_sf"/>
</dbReference>
<proteinExistence type="predicted"/>
<feature type="compositionally biased region" description="Low complexity" evidence="1">
    <location>
        <begin position="581"/>
        <end position="612"/>
    </location>
</feature>
<protein>
    <recommendedName>
        <fullName evidence="2">Integrase catalytic domain-containing protein</fullName>
    </recommendedName>
</protein>
<accession>A0A2N9G4E2</accession>
<dbReference type="Gene3D" id="3.30.420.10">
    <property type="entry name" value="Ribonuclease H-like superfamily/Ribonuclease H"/>
    <property type="match status" value="1"/>
</dbReference>
<sequence>MGSTSGHEITHPITVILDGPASYHAWSQNMTVFLKGHRLWRYVTGDIPKPVPRSDTDSGSSDGDYVAAAVVQVDDFEARLEEWESIQCRILSWFINTSVPAISSLLPRLETGQAAWSFLATRYNCTYDFALEFHIEVKLYQMCQESGQYISDYYSQTASMWEQLAAADPPLRYAEDIDLFAKYKDRRRFTQFMMGLREDFEPTRAALLNRSPLPSLDAAVKELISEENRRPHHHLSSSDVVLATPRPPSSSDRSRRFCTYCQKPGHDITECYRKKKDDKRKQHQSRGILPLPQAAATPLVPSPIIYTADSSHMSVSHIGTISSPDLTIPDTYLVPKLSLNLLSVGQLCELGLDLHFSNHGVDVQDPLTGKLLGTGRKAGRLFELCNLQIPSHMVSSSIVATTTLSPDLWHSRLGHASLSRLQLLASQDNAQEYHDKSFLSILDSNGTLPHYSCPYTSQQNGRAERKLRHILDVVHTLLISASIPERFWGEAALTAVYTINRIPSPTTHKKSPFELLYDKIPDYSSFRVFGCVCFVSLPSHERNKLEPSRQHFPFISSSMTPIFTDPSIDLYLDPVKDSTQPPSSSDVPSLVLSPAAGSPDPDPASSVPSESPTDIRRSTRVRAPPSHLSDYHYYFALATHHEPHTYREASTNPLWQQAMADELDALHKTHTWDMTTLPPGKSAVGCKWVYKIKTRADGSMERYKARLVARGFTQEYGIDYEETFAPVARLTSVRSLLAVAAVRHWPLFQMDVKNAFLNGDLLEEVYMQPPSGYPDSQNQVCRLRRALYGLKQALRAWFAKISSVVAQQGFTSSSYDSALFIRHTFTGITLILLYVDDMIITGDDTTGICDLQKFLSQQFEMKDLGTLSYFLGLEVTSSYDGYYLSQAKYASDLLSKAGLTDSKTVSTPLELNVKLNTTDGEPLSDATLYRQLVGSLIYLTVTRPDLAYVVHLVSQFMSAPCSTHYVAVLYWAGDPTDRRSTTGYYFLLGSSLISWRSKKQSVVAHSSTEAEYRALVDATSELLWLLWLLADMGAPQTTSTPIHYDNRSDIHIAHNDVFHERTKHIEIDYHFIRHHLQQSALHLLSVSSEDQLANVFTKSHPPGRLRDLVSKLKMASSSPPCV</sequence>
<feature type="region of interest" description="Disordered" evidence="1">
    <location>
        <begin position="227"/>
        <end position="256"/>
    </location>
</feature>
<reference evidence="3" key="1">
    <citation type="submission" date="2018-02" db="EMBL/GenBank/DDBJ databases">
        <authorList>
            <person name="Cohen D.B."/>
            <person name="Kent A.D."/>
        </authorList>
    </citation>
    <scope>NUCLEOTIDE SEQUENCE</scope>
</reference>
<dbReference type="AlphaFoldDB" id="A0A2N9G4E2"/>
<gene>
    <name evidence="3" type="ORF">FSB_LOCUS25419</name>
</gene>
<dbReference type="InterPro" id="IPR012337">
    <property type="entry name" value="RNaseH-like_sf"/>
</dbReference>
<dbReference type="PANTHER" id="PTHR11439:SF461">
    <property type="entry name" value="OS10G0432200 PROTEIN"/>
    <property type="match status" value="1"/>
</dbReference>
<dbReference type="SUPFAM" id="SSF56672">
    <property type="entry name" value="DNA/RNA polymerases"/>
    <property type="match status" value="1"/>
</dbReference>
<dbReference type="Pfam" id="PF07727">
    <property type="entry name" value="RVT_2"/>
    <property type="match status" value="1"/>
</dbReference>
<dbReference type="InterPro" id="IPR001584">
    <property type="entry name" value="Integrase_cat-core"/>
</dbReference>
<dbReference type="GO" id="GO:0015074">
    <property type="term" value="P:DNA integration"/>
    <property type="evidence" value="ECO:0007669"/>
    <property type="project" value="InterPro"/>
</dbReference>
<dbReference type="PANTHER" id="PTHR11439">
    <property type="entry name" value="GAG-POL-RELATED RETROTRANSPOSON"/>
    <property type="match status" value="1"/>
</dbReference>
<dbReference type="CDD" id="cd09272">
    <property type="entry name" value="RNase_HI_RT_Ty1"/>
    <property type="match status" value="1"/>
</dbReference>
<feature type="region of interest" description="Disordered" evidence="1">
    <location>
        <begin position="574"/>
        <end position="622"/>
    </location>
</feature>
<dbReference type="SUPFAM" id="SSF53098">
    <property type="entry name" value="Ribonuclease H-like"/>
    <property type="match status" value="1"/>
</dbReference>
<dbReference type="GO" id="GO:0003676">
    <property type="term" value="F:nucleic acid binding"/>
    <property type="evidence" value="ECO:0007669"/>
    <property type="project" value="InterPro"/>
</dbReference>
<evidence type="ECO:0000259" key="2">
    <source>
        <dbReference type="PROSITE" id="PS50994"/>
    </source>
</evidence>
<dbReference type="InterPro" id="IPR013103">
    <property type="entry name" value="RVT_2"/>
</dbReference>
<organism evidence="3">
    <name type="scientific">Fagus sylvatica</name>
    <name type="common">Beechnut</name>
    <dbReference type="NCBI Taxonomy" id="28930"/>
    <lineage>
        <taxon>Eukaryota</taxon>
        <taxon>Viridiplantae</taxon>
        <taxon>Streptophyta</taxon>
        <taxon>Embryophyta</taxon>
        <taxon>Tracheophyta</taxon>
        <taxon>Spermatophyta</taxon>
        <taxon>Magnoliopsida</taxon>
        <taxon>eudicotyledons</taxon>
        <taxon>Gunneridae</taxon>
        <taxon>Pentapetalae</taxon>
        <taxon>rosids</taxon>
        <taxon>fabids</taxon>
        <taxon>Fagales</taxon>
        <taxon>Fagaceae</taxon>
        <taxon>Fagus</taxon>
    </lineage>
</organism>
<dbReference type="PROSITE" id="PS50994">
    <property type="entry name" value="INTEGRASE"/>
    <property type="match status" value="1"/>
</dbReference>